<dbReference type="Gene3D" id="3.30.70.270">
    <property type="match status" value="1"/>
</dbReference>
<evidence type="ECO:0000259" key="1">
    <source>
        <dbReference type="Pfam" id="PF17919"/>
    </source>
</evidence>
<dbReference type="PANTHER" id="PTHR33064:SF40">
    <property type="entry name" value="REVERSE TRANSCRIPTASE_RETROTRANSPOSON-DERIVED PROTEIN RNASE H-LIKE DOMAIN-CONTAINING PROTEIN"/>
    <property type="match status" value="1"/>
</dbReference>
<reference evidence="2 3" key="1">
    <citation type="submission" date="2019-08" db="EMBL/GenBank/DDBJ databases">
        <title>Draft genome sequences of two oriental melons (Cucumis melo L. var makuwa).</title>
        <authorList>
            <person name="Kwon S.-Y."/>
        </authorList>
    </citation>
    <scope>NUCLEOTIDE SEQUENCE [LARGE SCALE GENOMIC DNA]</scope>
    <source>
        <strain evidence="3">cv. Chang Bougi</strain>
        <tissue evidence="2">Leaf</tissue>
    </source>
</reference>
<gene>
    <name evidence="2" type="ORF">E5676_scaffold1738G00420</name>
</gene>
<dbReference type="InterPro" id="IPR043128">
    <property type="entry name" value="Rev_trsase/Diguanyl_cyclase"/>
</dbReference>
<evidence type="ECO:0000313" key="3">
    <source>
        <dbReference type="Proteomes" id="UP000321947"/>
    </source>
</evidence>
<dbReference type="EMBL" id="SSTD01015597">
    <property type="protein sequence ID" value="TYK02438.1"/>
    <property type="molecule type" value="Genomic_DNA"/>
</dbReference>
<dbReference type="InterPro" id="IPR043502">
    <property type="entry name" value="DNA/RNA_pol_sf"/>
</dbReference>
<comment type="caution">
    <text evidence="2">The sequence shown here is derived from an EMBL/GenBank/DDBJ whole genome shotgun (WGS) entry which is preliminary data.</text>
</comment>
<dbReference type="Proteomes" id="UP000321947">
    <property type="component" value="Unassembled WGS sequence"/>
</dbReference>
<sequence length="98" mass="11408">MDEDKLRAIKEWEAPTFLTKLRSFLGLANCYHQFIEEFSRRAVPLTELLNKGTTWRWPVECQTVFDELKMTMMRGPILGFLDVSKSFVVETDASDFAL</sequence>
<dbReference type="Pfam" id="PF17919">
    <property type="entry name" value="RT_RNaseH_2"/>
    <property type="match status" value="1"/>
</dbReference>
<dbReference type="InterPro" id="IPR051320">
    <property type="entry name" value="Viral_Replic_Matur_Polypro"/>
</dbReference>
<protein>
    <submittedName>
        <fullName evidence="2">Putative mitochondrial protein</fullName>
    </submittedName>
</protein>
<feature type="domain" description="Reverse transcriptase/retrotransposon-derived protein RNase H-like" evidence="1">
    <location>
        <begin position="57"/>
        <end position="98"/>
    </location>
</feature>
<evidence type="ECO:0000313" key="2">
    <source>
        <dbReference type="EMBL" id="TYK02438.1"/>
    </source>
</evidence>
<dbReference type="FunFam" id="3.30.70.270:FF:000020">
    <property type="entry name" value="Transposon Tf2-6 polyprotein-like Protein"/>
    <property type="match status" value="1"/>
</dbReference>
<dbReference type="AlphaFoldDB" id="A0A5D3BTY2"/>
<organism evidence="2 3">
    <name type="scientific">Cucumis melo var. makuwa</name>
    <name type="common">Oriental melon</name>
    <dbReference type="NCBI Taxonomy" id="1194695"/>
    <lineage>
        <taxon>Eukaryota</taxon>
        <taxon>Viridiplantae</taxon>
        <taxon>Streptophyta</taxon>
        <taxon>Embryophyta</taxon>
        <taxon>Tracheophyta</taxon>
        <taxon>Spermatophyta</taxon>
        <taxon>Magnoliopsida</taxon>
        <taxon>eudicotyledons</taxon>
        <taxon>Gunneridae</taxon>
        <taxon>Pentapetalae</taxon>
        <taxon>rosids</taxon>
        <taxon>fabids</taxon>
        <taxon>Cucurbitales</taxon>
        <taxon>Cucurbitaceae</taxon>
        <taxon>Benincaseae</taxon>
        <taxon>Cucumis</taxon>
    </lineage>
</organism>
<dbReference type="InterPro" id="IPR041577">
    <property type="entry name" value="RT_RNaseH_2"/>
</dbReference>
<name>A0A5D3BTY2_CUCMM</name>
<proteinExistence type="predicted"/>
<dbReference type="SUPFAM" id="SSF56672">
    <property type="entry name" value="DNA/RNA polymerases"/>
    <property type="match status" value="1"/>
</dbReference>
<dbReference type="PANTHER" id="PTHR33064">
    <property type="entry name" value="POL PROTEIN"/>
    <property type="match status" value="1"/>
</dbReference>
<accession>A0A5D3BTY2</accession>